<dbReference type="RefSeq" id="WP_134082124.1">
    <property type="nucleotide sequence ID" value="NZ_SOQX01000002.1"/>
</dbReference>
<evidence type="ECO:0000256" key="1">
    <source>
        <dbReference type="SAM" id="MobiDB-lite"/>
    </source>
</evidence>
<comment type="caution">
    <text evidence="3">The sequence shown here is derived from an EMBL/GenBank/DDBJ whole genome shotgun (WGS) entry which is preliminary data.</text>
</comment>
<evidence type="ECO:0000313" key="3">
    <source>
        <dbReference type="EMBL" id="TDY02861.1"/>
    </source>
</evidence>
<organism evidence="3 4">
    <name type="scientific">Thiohalophilus thiocyanatoxydans</name>
    <dbReference type="NCBI Taxonomy" id="381308"/>
    <lineage>
        <taxon>Bacteria</taxon>
        <taxon>Pseudomonadati</taxon>
        <taxon>Pseudomonadota</taxon>
        <taxon>Gammaproteobacteria</taxon>
        <taxon>Thiohalomonadales</taxon>
        <taxon>Thiohalophilaceae</taxon>
        <taxon>Thiohalophilus</taxon>
    </lineage>
</organism>
<keyword evidence="2" id="KW-1133">Transmembrane helix</keyword>
<feature type="region of interest" description="Disordered" evidence="1">
    <location>
        <begin position="53"/>
        <end position="90"/>
    </location>
</feature>
<evidence type="ECO:0000313" key="4">
    <source>
        <dbReference type="Proteomes" id="UP000294914"/>
    </source>
</evidence>
<keyword evidence="4" id="KW-1185">Reference proteome</keyword>
<feature type="transmembrane region" description="Helical" evidence="2">
    <location>
        <begin position="12"/>
        <end position="31"/>
    </location>
</feature>
<evidence type="ECO:0000256" key="2">
    <source>
        <dbReference type="SAM" id="Phobius"/>
    </source>
</evidence>
<dbReference type="AlphaFoldDB" id="A0A4R8IPK3"/>
<feature type="compositionally biased region" description="Basic and acidic residues" evidence="1">
    <location>
        <begin position="70"/>
        <end position="90"/>
    </location>
</feature>
<protein>
    <submittedName>
        <fullName evidence="3">Uncharacterized protein</fullName>
    </submittedName>
</protein>
<sequence>MENENPINYIRLFWAVFGGIFLAIFLNLLAVKAYLTYEANMAIAAMEEMTKKQAVESKKRQAERQSQLEAQRRETERRQRQAKIEAERQRSIARTQNEVCSFWRQEYASNSSEYNRLMKEKACQK</sequence>
<keyword evidence="2" id="KW-0472">Membrane</keyword>
<dbReference type="Proteomes" id="UP000294914">
    <property type="component" value="Unassembled WGS sequence"/>
</dbReference>
<feature type="compositionally biased region" description="Basic and acidic residues" evidence="1">
    <location>
        <begin position="53"/>
        <end position="63"/>
    </location>
</feature>
<accession>A0A4R8IPK3</accession>
<dbReference type="EMBL" id="SOQX01000002">
    <property type="protein sequence ID" value="TDY02861.1"/>
    <property type="molecule type" value="Genomic_DNA"/>
</dbReference>
<gene>
    <name evidence="3" type="ORF">EDC23_1245</name>
</gene>
<name>A0A4R8IPK3_9GAMM</name>
<reference evidence="3 4" key="1">
    <citation type="submission" date="2019-03" db="EMBL/GenBank/DDBJ databases">
        <title>Genomic Encyclopedia of Type Strains, Phase IV (KMG-IV): sequencing the most valuable type-strain genomes for metagenomic binning, comparative biology and taxonomic classification.</title>
        <authorList>
            <person name="Goeker M."/>
        </authorList>
    </citation>
    <scope>NUCLEOTIDE SEQUENCE [LARGE SCALE GENOMIC DNA]</scope>
    <source>
        <strain evidence="3 4">DSM 16326</strain>
    </source>
</reference>
<keyword evidence="2" id="KW-0812">Transmembrane</keyword>
<proteinExistence type="predicted"/>